<name>A0A088S1K8_LEIPA</name>
<accession>A0A088S1K8</accession>
<keyword evidence="4" id="KW-1185">Reference proteome</keyword>
<organism evidence="3 4">
    <name type="scientific">Leishmania panamensis</name>
    <dbReference type="NCBI Taxonomy" id="5679"/>
    <lineage>
        <taxon>Eukaryota</taxon>
        <taxon>Discoba</taxon>
        <taxon>Euglenozoa</taxon>
        <taxon>Kinetoplastea</taxon>
        <taxon>Metakinetoplastina</taxon>
        <taxon>Trypanosomatida</taxon>
        <taxon>Trypanosomatidae</taxon>
        <taxon>Leishmaniinae</taxon>
        <taxon>Leishmania</taxon>
        <taxon>Leishmania guyanensis species complex</taxon>
    </lineage>
</organism>
<feature type="domain" description="RRM" evidence="2">
    <location>
        <begin position="74"/>
        <end position="169"/>
    </location>
</feature>
<dbReference type="GeneID" id="22578306"/>
<dbReference type="PANTHER" id="PTHR48030:SF3">
    <property type="entry name" value="SPLICING FACTOR 3B SUBUNIT 4"/>
    <property type="match status" value="1"/>
</dbReference>
<evidence type="ECO:0000313" key="3">
    <source>
        <dbReference type="EMBL" id="AIO01445.1"/>
    </source>
</evidence>
<dbReference type="VEuPathDB" id="TriTrypDB:LPMP_331530"/>
<evidence type="ECO:0000313" key="4">
    <source>
        <dbReference type="Proteomes" id="UP000063063"/>
    </source>
</evidence>
<dbReference type="InterPro" id="IPR012677">
    <property type="entry name" value="Nucleotide-bd_a/b_plait_sf"/>
</dbReference>
<dbReference type="FunFam" id="3.30.70.330:FF:000686">
    <property type="entry name" value="RNA-binding protein, putative"/>
    <property type="match status" value="1"/>
</dbReference>
<dbReference type="PROSITE" id="PS50102">
    <property type="entry name" value="RRM"/>
    <property type="match status" value="1"/>
</dbReference>
<dbReference type="SUPFAM" id="SSF54928">
    <property type="entry name" value="RNA-binding domain, RBD"/>
    <property type="match status" value="1"/>
</dbReference>
<dbReference type="AlphaFoldDB" id="A0A088S1K8"/>
<dbReference type="OrthoDB" id="410044at2759"/>
<dbReference type="InterPro" id="IPR035979">
    <property type="entry name" value="RBD_domain_sf"/>
</dbReference>
<protein>
    <submittedName>
        <fullName evidence="3">RNA-binding protein, putative</fullName>
    </submittedName>
</protein>
<dbReference type="Gene3D" id="3.30.70.330">
    <property type="match status" value="1"/>
</dbReference>
<dbReference type="VEuPathDB" id="TriTrypDB:LPAL13_330021400"/>
<proteinExistence type="predicted"/>
<evidence type="ECO:0000256" key="1">
    <source>
        <dbReference type="PROSITE-ProRule" id="PRU00176"/>
    </source>
</evidence>
<dbReference type="PANTHER" id="PTHR48030">
    <property type="entry name" value="SPLICING FACTOR 3B SUBUNIT 4"/>
    <property type="match status" value="1"/>
</dbReference>
<reference evidence="3 4" key="1">
    <citation type="journal article" date="2015" name="Sci. Rep.">
        <title>The genome of Leishmania panamensis: insights into genomics of the L. (Viannia) subgenus.</title>
        <authorList>
            <person name="Llanes A."/>
            <person name="Restrepo C.M."/>
            <person name="Vecchio G.D."/>
            <person name="Anguizola F.J."/>
            <person name="Lleonart R."/>
        </authorList>
    </citation>
    <scope>NUCLEOTIDE SEQUENCE [LARGE SCALE GENOMIC DNA]</scope>
    <source>
        <strain evidence="3 4">MHOM/PA/94/PSC-1</strain>
    </source>
</reference>
<dbReference type="Proteomes" id="UP000063063">
    <property type="component" value="Chromosome 33"/>
</dbReference>
<evidence type="ECO:0000259" key="2">
    <source>
        <dbReference type="PROSITE" id="PS50102"/>
    </source>
</evidence>
<dbReference type="SMART" id="SM00360">
    <property type="entry name" value="RRM"/>
    <property type="match status" value="1"/>
</dbReference>
<dbReference type="GO" id="GO:0071011">
    <property type="term" value="C:precatalytic spliceosome"/>
    <property type="evidence" value="ECO:0007669"/>
    <property type="project" value="TreeGrafter"/>
</dbReference>
<dbReference type="RefSeq" id="XP_010702245.1">
    <property type="nucleotide sequence ID" value="XM_010703943.1"/>
</dbReference>
<gene>
    <name evidence="3" type="ORF">LPMP_331530</name>
</gene>
<dbReference type="KEGG" id="lpan:LPMP_331530"/>
<dbReference type="InterPro" id="IPR052084">
    <property type="entry name" value="SF3B4_spliceosome_assoc"/>
</dbReference>
<dbReference type="eggNOG" id="ENOG502RSJK">
    <property type="taxonomic scope" value="Eukaryota"/>
</dbReference>
<keyword evidence="1" id="KW-0694">RNA-binding</keyword>
<dbReference type="InterPro" id="IPR000504">
    <property type="entry name" value="RRM_dom"/>
</dbReference>
<dbReference type="GO" id="GO:0003723">
    <property type="term" value="F:RNA binding"/>
    <property type="evidence" value="ECO:0007669"/>
    <property type="project" value="UniProtKB-UniRule"/>
</dbReference>
<dbReference type="Pfam" id="PF00076">
    <property type="entry name" value="RRM_1"/>
    <property type="match status" value="1"/>
</dbReference>
<dbReference type="GO" id="GO:0005730">
    <property type="term" value="C:nucleolus"/>
    <property type="evidence" value="ECO:0007669"/>
    <property type="project" value="TreeGrafter"/>
</dbReference>
<dbReference type="EMBL" id="CP009402">
    <property type="protein sequence ID" value="AIO01445.1"/>
    <property type="molecule type" value="Genomic_DNA"/>
</dbReference>
<dbReference type="GO" id="GO:0048026">
    <property type="term" value="P:positive regulation of mRNA splicing, via spliceosome"/>
    <property type="evidence" value="ECO:0007669"/>
    <property type="project" value="TreeGrafter"/>
</dbReference>
<sequence>MYVHPIVQPMSQSLGSPTIVNGAYRVNAIPVLQQQFLYTTQPMMATQSIIQTIPATTPMYSVAPPHRQKNKGNAVLFVGQLNYDVTEKDVHHLFSHYGQVVNVVLLKDTKRNSSKDASSPQKSSKHVVGSSAFVTYPTTAEADLAIVSLHNRYCMDNRDKPVQVSYCQKTDIISDFGYRHALQLHSENPANPIPSITPTPSVAYAVKFAQKRSKEGGTEDEKKGKH</sequence>